<evidence type="ECO:0000313" key="2">
    <source>
        <dbReference type="Proteomes" id="UP000814128"/>
    </source>
</evidence>
<name>A0ACB8QCV2_9AGAM</name>
<comment type="caution">
    <text evidence="1">The sequence shown here is derived from an EMBL/GenBank/DDBJ whole genome shotgun (WGS) entry which is preliminary data.</text>
</comment>
<sequence>MSLVMTSPPSTRHHLLTPAASLGRPSTHQKHAPPATLPISVPTRKSANMPTSPNSRRNRDPSPDMLFEMSPTEDAPIHYAAFAAPPVPSPAPSLPIATKNRLSLVDASLTPSRTAPIPVNSRQPEPFLYAFPVLSPAAKSAPQSLPSRGRLRNGDHLKSHPHTPSPPFGRSGGGQAPAHRITTSSTSGAIISAFHGGESFDDSDFDDPSSYGASPVAAHWAAGRANEAHAPPIHVSSYRGDVRQYELERGRARAPKHRGH</sequence>
<dbReference type="EMBL" id="MU273673">
    <property type="protein sequence ID" value="KAI0029477.1"/>
    <property type="molecule type" value="Genomic_DNA"/>
</dbReference>
<keyword evidence="2" id="KW-1185">Reference proteome</keyword>
<dbReference type="Proteomes" id="UP000814128">
    <property type="component" value="Unassembled WGS sequence"/>
</dbReference>
<accession>A0ACB8QCV2</accession>
<reference evidence="1" key="1">
    <citation type="submission" date="2021-02" db="EMBL/GenBank/DDBJ databases">
        <authorList>
            <consortium name="DOE Joint Genome Institute"/>
            <person name="Ahrendt S."/>
            <person name="Looney B.P."/>
            <person name="Miyauchi S."/>
            <person name="Morin E."/>
            <person name="Drula E."/>
            <person name="Courty P.E."/>
            <person name="Chicoki N."/>
            <person name="Fauchery L."/>
            <person name="Kohler A."/>
            <person name="Kuo A."/>
            <person name="Labutti K."/>
            <person name="Pangilinan J."/>
            <person name="Lipzen A."/>
            <person name="Riley R."/>
            <person name="Andreopoulos W."/>
            <person name="He G."/>
            <person name="Johnson J."/>
            <person name="Barry K.W."/>
            <person name="Grigoriev I.V."/>
            <person name="Nagy L."/>
            <person name="Hibbett D."/>
            <person name="Henrissat B."/>
            <person name="Matheny P.B."/>
            <person name="Labbe J."/>
            <person name="Martin F."/>
        </authorList>
    </citation>
    <scope>NUCLEOTIDE SEQUENCE</scope>
    <source>
        <strain evidence="1">EC-137</strain>
    </source>
</reference>
<protein>
    <submittedName>
        <fullName evidence="1">Uncharacterized protein</fullName>
    </submittedName>
</protein>
<proteinExistence type="predicted"/>
<reference evidence="1" key="2">
    <citation type="journal article" date="2022" name="New Phytol.">
        <title>Evolutionary transition to the ectomycorrhizal habit in the genomes of a hyperdiverse lineage of mushroom-forming fungi.</title>
        <authorList>
            <person name="Looney B."/>
            <person name="Miyauchi S."/>
            <person name="Morin E."/>
            <person name="Drula E."/>
            <person name="Courty P.E."/>
            <person name="Kohler A."/>
            <person name="Kuo A."/>
            <person name="LaButti K."/>
            <person name="Pangilinan J."/>
            <person name="Lipzen A."/>
            <person name="Riley R."/>
            <person name="Andreopoulos W."/>
            <person name="He G."/>
            <person name="Johnson J."/>
            <person name="Nolan M."/>
            <person name="Tritt A."/>
            <person name="Barry K.W."/>
            <person name="Grigoriev I.V."/>
            <person name="Nagy L.G."/>
            <person name="Hibbett D."/>
            <person name="Henrissat B."/>
            <person name="Matheny P.B."/>
            <person name="Labbe J."/>
            <person name="Martin F.M."/>
        </authorList>
    </citation>
    <scope>NUCLEOTIDE SEQUENCE</scope>
    <source>
        <strain evidence="1">EC-137</strain>
    </source>
</reference>
<organism evidence="1 2">
    <name type="scientific">Vararia minispora EC-137</name>
    <dbReference type="NCBI Taxonomy" id="1314806"/>
    <lineage>
        <taxon>Eukaryota</taxon>
        <taxon>Fungi</taxon>
        <taxon>Dikarya</taxon>
        <taxon>Basidiomycota</taxon>
        <taxon>Agaricomycotina</taxon>
        <taxon>Agaricomycetes</taxon>
        <taxon>Russulales</taxon>
        <taxon>Lachnocladiaceae</taxon>
        <taxon>Vararia</taxon>
    </lineage>
</organism>
<gene>
    <name evidence="1" type="ORF">K488DRAFT_88681</name>
</gene>
<evidence type="ECO:0000313" key="1">
    <source>
        <dbReference type="EMBL" id="KAI0029477.1"/>
    </source>
</evidence>